<organism evidence="1 2">
    <name type="scientific">Caerostris extrusa</name>
    <name type="common">Bark spider</name>
    <name type="synonym">Caerostris bankana</name>
    <dbReference type="NCBI Taxonomy" id="172846"/>
    <lineage>
        <taxon>Eukaryota</taxon>
        <taxon>Metazoa</taxon>
        <taxon>Ecdysozoa</taxon>
        <taxon>Arthropoda</taxon>
        <taxon>Chelicerata</taxon>
        <taxon>Arachnida</taxon>
        <taxon>Araneae</taxon>
        <taxon>Araneomorphae</taxon>
        <taxon>Entelegynae</taxon>
        <taxon>Araneoidea</taxon>
        <taxon>Araneidae</taxon>
        <taxon>Caerostris</taxon>
    </lineage>
</organism>
<name>A0AAV4RBT3_CAEEX</name>
<dbReference type="AlphaFoldDB" id="A0AAV4RBT3"/>
<sequence length="141" mass="16130">MKIYHLTPQPHRKCRRCCHPERCTCIPINSSLSPLTIPVFLPWPMAVEPFVVMKCSENVWVAQAAFAHGFDIQGWKTSKQASKLSSCRFPIVIRHRDLANIWSNDIIYTDLDQTFQSFAPVKKACLSIGSSKLHLRLRFSS</sequence>
<proteinExistence type="predicted"/>
<accession>A0AAV4RBT3</accession>
<keyword evidence="2" id="KW-1185">Reference proteome</keyword>
<gene>
    <name evidence="1" type="ORF">CEXT_386581</name>
</gene>
<evidence type="ECO:0000313" key="2">
    <source>
        <dbReference type="Proteomes" id="UP001054945"/>
    </source>
</evidence>
<comment type="caution">
    <text evidence="1">The sequence shown here is derived from an EMBL/GenBank/DDBJ whole genome shotgun (WGS) entry which is preliminary data.</text>
</comment>
<dbReference type="EMBL" id="BPLR01007678">
    <property type="protein sequence ID" value="GIY18802.1"/>
    <property type="molecule type" value="Genomic_DNA"/>
</dbReference>
<dbReference type="Proteomes" id="UP001054945">
    <property type="component" value="Unassembled WGS sequence"/>
</dbReference>
<reference evidence="1 2" key="1">
    <citation type="submission" date="2021-06" db="EMBL/GenBank/DDBJ databases">
        <title>Caerostris extrusa draft genome.</title>
        <authorList>
            <person name="Kono N."/>
            <person name="Arakawa K."/>
        </authorList>
    </citation>
    <scope>NUCLEOTIDE SEQUENCE [LARGE SCALE GENOMIC DNA]</scope>
</reference>
<protein>
    <submittedName>
        <fullName evidence="1">Uncharacterized protein</fullName>
    </submittedName>
</protein>
<evidence type="ECO:0000313" key="1">
    <source>
        <dbReference type="EMBL" id="GIY18802.1"/>
    </source>
</evidence>